<reference evidence="8 9" key="1">
    <citation type="journal article" date="2019" name="Int. J. Syst. Evol. Microbiol.">
        <title>The Global Catalogue of Microorganisms (GCM) 10K type strain sequencing project: providing services to taxonomists for standard genome sequencing and annotation.</title>
        <authorList>
            <consortium name="The Broad Institute Genomics Platform"/>
            <consortium name="The Broad Institute Genome Sequencing Center for Infectious Disease"/>
            <person name="Wu L."/>
            <person name="Ma J."/>
        </authorList>
    </citation>
    <scope>NUCLEOTIDE SEQUENCE [LARGE SCALE GENOMIC DNA]</scope>
    <source>
        <strain evidence="8 9">JCM 16117</strain>
    </source>
</reference>
<dbReference type="SUPFAM" id="SSF51695">
    <property type="entry name" value="PLC-like phosphodiesterases"/>
    <property type="match status" value="1"/>
</dbReference>
<evidence type="ECO:0000259" key="7">
    <source>
        <dbReference type="PROSITE" id="PS51704"/>
    </source>
</evidence>
<dbReference type="PANTHER" id="PTHR43620:SF7">
    <property type="entry name" value="GLYCEROPHOSPHODIESTER PHOSPHODIESTERASE GDPD5-RELATED"/>
    <property type="match status" value="1"/>
</dbReference>
<dbReference type="EC" id="3.1.4.46" evidence="2"/>
<dbReference type="InterPro" id="IPR030395">
    <property type="entry name" value="GP_PDE_dom"/>
</dbReference>
<dbReference type="Gene3D" id="3.20.20.190">
    <property type="entry name" value="Phosphatidylinositol (PI) phosphodiesterase"/>
    <property type="match status" value="1"/>
</dbReference>
<sequence>MESVAPHLPLVIGHRGASGYRPEHTAEAYRLAFELGADAVEPDVVFSLDGVPVVRHENEISGTTDVAAHPEFAARHTSRTVDGIEESGWFTEDFTWAELQTLRARERLPKVRPESAAYDDRFEVLRLAEVLAIADEASAARGVPLAVVVEVKHATHFGSRGFDVVALLRAELAAAGWDARPEQLILESFEQTVLDELRATGLPGRYIYLVEDAGAAFDLVTRDGAEAVSYAEQLTDAGLAPLAGAVDGISVDKSLILPRDARGAALPVTDVVARAHRAGLAVFTWTLRSEKRFVPRDLSWEEEYALILGSGVDGVFADQPDLAIAVRGRAYT</sequence>
<dbReference type="EMBL" id="BAAAQY010000008">
    <property type="protein sequence ID" value="GAA2240615.1"/>
    <property type="molecule type" value="Genomic_DNA"/>
</dbReference>
<evidence type="ECO:0000256" key="6">
    <source>
        <dbReference type="ARBA" id="ARBA00047512"/>
    </source>
</evidence>
<dbReference type="Pfam" id="PF03009">
    <property type="entry name" value="GDPD"/>
    <property type="match status" value="1"/>
</dbReference>
<dbReference type="Proteomes" id="UP001500929">
    <property type="component" value="Unassembled WGS sequence"/>
</dbReference>
<evidence type="ECO:0000313" key="9">
    <source>
        <dbReference type="Proteomes" id="UP001500929"/>
    </source>
</evidence>
<dbReference type="RefSeq" id="WP_259480058.1">
    <property type="nucleotide sequence ID" value="NZ_BAAAQY010000008.1"/>
</dbReference>
<keyword evidence="3" id="KW-0732">Signal</keyword>
<dbReference type="InterPro" id="IPR017946">
    <property type="entry name" value="PLC-like_Pdiesterase_TIM-brl"/>
</dbReference>
<gene>
    <name evidence="8" type="ORF">GCM10009851_27500</name>
</gene>
<organism evidence="8 9">
    <name type="scientific">Herbiconiux moechotypicola</name>
    <dbReference type="NCBI Taxonomy" id="637393"/>
    <lineage>
        <taxon>Bacteria</taxon>
        <taxon>Bacillati</taxon>
        <taxon>Actinomycetota</taxon>
        <taxon>Actinomycetes</taxon>
        <taxon>Micrococcales</taxon>
        <taxon>Microbacteriaceae</taxon>
        <taxon>Herbiconiux</taxon>
    </lineage>
</organism>
<evidence type="ECO:0000256" key="4">
    <source>
        <dbReference type="ARBA" id="ARBA00022798"/>
    </source>
</evidence>
<comment type="similarity">
    <text evidence="1">Belongs to the glycerophosphoryl diester phosphodiesterase family.</text>
</comment>
<dbReference type="PANTHER" id="PTHR43620">
    <property type="entry name" value="GLYCEROPHOSPHORYL DIESTER PHOSPHODIESTERASE"/>
    <property type="match status" value="1"/>
</dbReference>
<comment type="caution">
    <text evidence="8">The sequence shown here is derived from an EMBL/GenBank/DDBJ whole genome shotgun (WGS) entry which is preliminary data.</text>
</comment>
<evidence type="ECO:0000256" key="3">
    <source>
        <dbReference type="ARBA" id="ARBA00022729"/>
    </source>
</evidence>
<evidence type="ECO:0000313" key="8">
    <source>
        <dbReference type="EMBL" id="GAA2240615.1"/>
    </source>
</evidence>
<keyword evidence="9" id="KW-1185">Reference proteome</keyword>
<proteinExistence type="inferred from homology"/>
<dbReference type="PROSITE" id="PS51704">
    <property type="entry name" value="GP_PDE"/>
    <property type="match status" value="1"/>
</dbReference>
<keyword evidence="5" id="KW-0378">Hydrolase</keyword>
<evidence type="ECO:0000256" key="5">
    <source>
        <dbReference type="ARBA" id="ARBA00022801"/>
    </source>
</evidence>
<protein>
    <recommendedName>
        <fullName evidence="2">glycerophosphodiester phosphodiesterase</fullName>
        <ecNumber evidence="2">3.1.4.46</ecNumber>
    </recommendedName>
</protein>
<accession>A0ABN3DSE0</accession>
<evidence type="ECO:0000256" key="2">
    <source>
        <dbReference type="ARBA" id="ARBA00012247"/>
    </source>
</evidence>
<keyword evidence="4" id="KW-0319">Glycerol metabolism</keyword>
<comment type="catalytic activity">
    <reaction evidence="6">
        <text>a sn-glycero-3-phosphodiester + H2O = an alcohol + sn-glycerol 3-phosphate + H(+)</text>
        <dbReference type="Rhea" id="RHEA:12969"/>
        <dbReference type="ChEBI" id="CHEBI:15377"/>
        <dbReference type="ChEBI" id="CHEBI:15378"/>
        <dbReference type="ChEBI" id="CHEBI:30879"/>
        <dbReference type="ChEBI" id="CHEBI:57597"/>
        <dbReference type="ChEBI" id="CHEBI:83408"/>
        <dbReference type="EC" id="3.1.4.46"/>
    </reaction>
</comment>
<name>A0ABN3DSE0_9MICO</name>
<feature type="domain" description="GP-PDE" evidence="7">
    <location>
        <begin position="9"/>
        <end position="327"/>
    </location>
</feature>
<evidence type="ECO:0000256" key="1">
    <source>
        <dbReference type="ARBA" id="ARBA00007277"/>
    </source>
</evidence>